<dbReference type="PANTHER" id="PTHR21040:SF8">
    <property type="entry name" value="BCDNA.GH04120"/>
    <property type="match status" value="1"/>
</dbReference>
<gene>
    <name evidence="6" type="ORF">BGW38_007265</name>
</gene>
<dbReference type="InterPro" id="IPR015883">
    <property type="entry name" value="Glyco_hydro_20_cat"/>
</dbReference>
<evidence type="ECO:0000259" key="5">
    <source>
        <dbReference type="Pfam" id="PF00728"/>
    </source>
</evidence>
<feature type="non-terminal residue" evidence="6">
    <location>
        <position position="1"/>
    </location>
</feature>
<comment type="caution">
    <text evidence="6">The sequence shown here is derived from an EMBL/GenBank/DDBJ whole genome shotgun (WGS) entry which is preliminary data.</text>
</comment>
<dbReference type="OrthoDB" id="2100085at2759"/>
<dbReference type="InterPro" id="IPR038901">
    <property type="entry name" value="HEXDC-like"/>
</dbReference>
<evidence type="ECO:0000256" key="2">
    <source>
        <dbReference type="ARBA" id="ARBA00006285"/>
    </source>
</evidence>
<keyword evidence="7" id="KW-1185">Reference proteome</keyword>
<proteinExistence type="inferred from homology"/>
<dbReference type="CDD" id="cd06565">
    <property type="entry name" value="GH20_GcnA-like"/>
    <property type="match status" value="1"/>
</dbReference>
<feature type="non-terminal residue" evidence="6">
    <location>
        <position position="396"/>
    </location>
</feature>
<dbReference type="Pfam" id="PF00728">
    <property type="entry name" value="Glyco_hydro_20"/>
    <property type="match status" value="1"/>
</dbReference>
<accession>A0A9P6FMM8</accession>
<evidence type="ECO:0000313" key="7">
    <source>
        <dbReference type="Proteomes" id="UP000780801"/>
    </source>
</evidence>
<evidence type="ECO:0000256" key="1">
    <source>
        <dbReference type="ARBA" id="ARBA00001231"/>
    </source>
</evidence>
<dbReference type="EMBL" id="JAABOA010004765">
    <property type="protein sequence ID" value="KAF9577491.1"/>
    <property type="molecule type" value="Genomic_DNA"/>
</dbReference>
<evidence type="ECO:0000256" key="4">
    <source>
        <dbReference type="ARBA" id="ARBA00022801"/>
    </source>
</evidence>
<feature type="domain" description="Glycoside hydrolase family 20 catalytic" evidence="5">
    <location>
        <begin position="105"/>
        <end position="241"/>
    </location>
</feature>
<dbReference type="GO" id="GO:0005975">
    <property type="term" value="P:carbohydrate metabolic process"/>
    <property type="evidence" value="ECO:0007669"/>
    <property type="project" value="InterPro"/>
</dbReference>
<comment type="catalytic activity">
    <reaction evidence="1">
        <text>Hydrolysis of terminal non-reducing N-acetyl-D-hexosamine residues in N-acetyl-beta-D-hexosaminides.</text>
        <dbReference type="EC" id="3.2.1.52"/>
    </reaction>
</comment>
<dbReference type="AlphaFoldDB" id="A0A9P6FMM8"/>
<sequence>FRSLGRILGASRQIQGPDPEKTRSLLNYTERACYENLAYVYHRDYSLSHYSTENDIMVDCSRGGVLKQSSVFTLMRQCALMGINMLQLYTEDTYEMEGETFFGYLRGGYTRQELINMDDYAFALGIELVPCIQTLGHLGQILQWPKYHVYRDTSEVLLANWDETYSLIEKMITTISSPLRSKRIHIGLDEAGGVGEGRYRQIFGYEDPSRVFIQHVKRVQNICQKLGLQPMIWSDMLFTLANKNNSLSGYYDGGTPQLVETLPPDIDLVYWDYYHTSSEAYASKIGQHQELGCPHPWVATAAWTWNRFWCALPFSFATIQASCQASKRKGSGVKNMMITIWGDEGHECDMFSALPAIYYFADHGYTYDDEVDLDRLKTCFEGVCGANLDDWIHASK</sequence>
<evidence type="ECO:0000313" key="6">
    <source>
        <dbReference type="EMBL" id="KAF9577491.1"/>
    </source>
</evidence>
<dbReference type="Gene3D" id="3.20.20.80">
    <property type="entry name" value="Glycosidases"/>
    <property type="match status" value="1"/>
</dbReference>
<dbReference type="EC" id="3.2.1.52" evidence="3"/>
<comment type="similarity">
    <text evidence="2">Belongs to the glycosyl hydrolase 20 family.</text>
</comment>
<protein>
    <recommendedName>
        <fullName evidence="3">beta-N-acetylhexosaminidase</fullName>
        <ecNumber evidence="3">3.2.1.52</ecNumber>
    </recommendedName>
</protein>
<dbReference type="InterPro" id="IPR017853">
    <property type="entry name" value="GH"/>
</dbReference>
<organism evidence="6 7">
    <name type="scientific">Lunasporangiospora selenospora</name>
    <dbReference type="NCBI Taxonomy" id="979761"/>
    <lineage>
        <taxon>Eukaryota</taxon>
        <taxon>Fungi</taxon>
        <taxon>Fungi incertae sedis</taxon>
        <taxon>Mucoromycota</taxon>
        <taxon>Mortierellomycotina</taxon>
        <taxon>Mortierellomycetes</taxon>
        <taxon>Mortierellales</taxon>
        <taxon>Mortierellaceae</taxon>
        <taxon>Lunasporangiospora</taxon>
    </lineage>
</organism>
<dbReference type="PANTHER" id="PTHR21040">
    <property type="entry name" value="BCDNA.GH04120"/>
    <property type="match status" value="1"/>
</dbReference>
<reference evidence="6" key="1">
    <citation type="journal article" date="2020" name="Fungal Divers.">
        <title>Resolving the Mortierellaceae phylogeny through synthesis of multi-gene phylogenetics and phylogenomics.</title>
        <authorList>
            <person name="Vandepol N."/>
            <person name="Liber J."/>
            <person name="Desiro A."/>
            <person name="Na H."/>
            <person name="Kennedy M."/>
            <person name="Barry K."/>
            <person name="Grigoriev I.V."/>
            <person name="Miller A.N."/>
            <person name="O'Donnell K."/>
            <person name="Stajich J.E."/>
            <person name="Bonito G."/>
        </authorList>
    </citation>
    <scope>NUCLEOTIDE SEQUENCE</scope>
    <source>
        <strain evidence="6">KOD1015</strain>
    </source>
</reference>
<dbReference type="Proteomes" id="UP000780801">
    <property type="component" value="Unassembled WGS sequence"/>
</dbReference>
<keyword evidence="4" id="KW-0378">Hydrolase</keyword>
<evidence type="ECO:0000256" key="3">
    <source>
        <dbReference type="ARBA" id="ARBA00012663"/>
    </source>
</evidence>
<name>A0A9P6FMM8_9FUNG</name>
<dbReference type="GO" id="GO:0004563">
    <property type="term" value="F:beta-N-acetylhexosaminidase activity"/>
    <property type="evidence" value="ECO:0007669"/>
    <property type="project" value="UniProtKB-EC"/>
</dbReference>
<dbReference type="SUPFAM" id="SSF51445">
    <property type="entry name" value="(Trans)glycosidases"/>
    <property type="match status" value="1"/>
</dbReference>